<dbReference type="SMART" id="SM00105">
    <property type="entry name" value="ArfGap"/>
    <property type="match status" value="1"/>
</dbReference>
<dbReference type="Gene3D" id="3.40.50.11500">
    <property type="match status" value="1"/>
</dbReference>
<dbReference type="PRINTS" id="PR00405">
    <property type="entry name" value="REVINTRACTNG"/>
</dbReference>
<feature type="compositionally biased region" description="Basic and acidic residues" evidence="2">
    <location>
        <begin position="1230"/>
        <end position="1252"/>
    </location>
</feature>
<dbReference type="InterPro" id="IPR051696">
    <property type="entry name" value="DENN_Domain_GEFs"/>
</dbReference>
<dbReference type="SMART" id="SM00801">
    <property type="entry name" value="dDENN"/>
    <property type="match status" value="1"/>
</dbReference>
<dbReference type="GO" id="GO:0031410">
    <property type="term" value="C:cytoplasmic vesicle"/>
    <property type="evidence" value="ECO:0007669"/>
    <property type="project" value="TreeGrafter"/>
</dbReference>
<dbReference type="InParanoid" id="T0R0Z7"/>
<dbReference type="SMART" id="SM00799">
    <property type="entry name" value="DENN"/>
    <property type="match status" value="1"/>
</dbReference>
<gene>
    <name evidence="5" type="ORF">SDRG_02606</name>
</gene>
<dbReference type="InterPro" id="IPR037278">
    <property type="entry name" value="ARFGAP/RecO"/>
</dbReference>
<dbReference type="eggNOG" id="KOG2080">
    <property type="taxonomic scope" value="Eukaryota"/>
</dbReference>
<keyword evidence="1" id="KW-0863">Zinc-finger</keyword>
<evidence type="ECO:0000256" key="2">
    <source>
        <dbReference type="SAM" id="MobiDB-lite"/>
    </source>
</evidence>
<dbReference type="GeneID" id="19943333"/>
<feature type="domain" description="Arf-GAP" evidence="3">
    <location>
        <begin position="6"/>
        <end position="133"/>
    </location>
</feature>
<dbReference type="PANTHER" id="PTHR12296">
    <property type="entry name" value="DENN DOMAIN-CONTAINING PROTEIN 4"/>
    <property type="match status" value="1"/>
</dbReference>
<dbReference type="Gene3D" id="3.30.450.200">
    <property type="match status" value="1"/>
</dbReference>
<evidence type="ECO:0008006" key="7">
    <source>
        <dbReference type="Google" id="ProtNLM"/>
    </source>
</evidence>
<evidence type="ECO:0000256" key="1">
    <source>
        <dbReference type="PROSITE-ProRule" id="PRU00288"/>
    </source>
</evidence>
<dbReference type="InterPro" id="IPR038508">
    <property type="entry name" value="ArfGAP_dom_sf"/>
</dbReference>
<dbReference type="PROSITE" id="PS50211">
    <property type="entry name" value="DENN"/>
    <property type="match status" value="1"/>
</dbReference>
<keyword evidence="1" id="KW-0479">Metal-binding</keyword>
<dbReference type="Gene3D" id="1.10.220.150">
    <property type="entry name" value="Arf GTPase activating protein"/>
    <property type="match status" value="1"/>
</dbReference>
<dbReference type="eggNOG" id="KOG0703">
    <property type="taxonomic scope" value="Eukaryota"/>
</dbReference>
<organism evidence="5 6">
    <name type="scientific">Saprolegnia diclina (strain VS20)</name>
    <dbReference type="NCBI Taxonomy" id="1156394"/>
    <lineage>
        <taxon>Eukaryota</taxon>
        <taxon>Sar</taxon>
        <taxon>Stramenopiles</taxon>
        <taxon>Oomycota</taxon>
        <taxon>Saprolegniomycetes</taxon>
        <taxon>Saprolegniales</taxon>
        <taxon>Saprolegniaceae</taxon>
        <taxon>Saprolegnia</taxon>
    </lineage>
</organism>
<accession>T0R0Z7</accession>
<name>T0R0Z7_SAPDV</name>
<dbReference type="OMA" id="ALVWTSY"/>
<dbReference type="Proteomes" id="UP000030762">
    <property type="component" value="Unassembled WGS sequence"/>
</dbReference>
<dbReference type="SUPFAM" id="SSF57863">
    <property type="entry name" value="ArfGap/RecO-like zinc finger"/>
    <property type="match status" value="1"/>
</dbReference>
<dbReference type="GO" id="GO:0032483">
    <property type="term" value="P:regulation of Rab protein signal transduction"/>
    <property type="evidence" value="ECO:0007669"/>
    <property type="project" value="TreeGrafter"/>
</dbReference>
<dbReference type="PANTHER" id="PTHR12296:SF21">
    <property type="entry name" value="DENN DOMAIN-CONTAINING PROTEIN 3"/>
    <property type="match status" value="1"/>
</dbReference>
<dbReference type="PROSITE" id="PS50096">
    <property type="entry name" value="IQ"/>
    <property type="match status" value="3"/>
</dbReference>
<dbReference type="InterPro" id="IPR005112">
    <property type="entry name" value="dDENN_dom"/>
</dbReference>
<dbReference type="GO" id="GO:0008270">
    <property type="term" value="F:zinc ion binding"/>
    <property type="evidence" value="ECO:0007669"/>
    <property type="project" value="UniProtKB-KW"/>
</dbReference>
<evidence type="ECO:0000259" key="3">
    <source>
        <dbReference type="PROSITE" id="PS50115"/>
    </source>
</evidence>
<dbReference type="InterPro" id="IPR001194">
    <property type="entry name" value="cDENN_dom"/>
</dbReference>
<dbReference type="InterPro" id="IPR037516">
    <property type="entry name" value="Tripartite_DENN"/>
</dbReference>
<dbReference type="Pfam" id="PF03456">
    <property type="entry name" value="uDENN"/>
    <property type="match status" value="1"/>
</dbReference>
<dbReference type="InterPro" id="IPR000048">
    <property type="entry name" value="IQ_motif_EF-hand-BS"/>
</dbReference>
<keyword evidence="1" id="KW-0862">Zinc</keyword>
<evidence type="ECO:0000313" key="5">
    <source>
        <dbReference type="EMBL" id="EQC39950.1"/>
    </source>
</evidence>
<dbReference type="AlphaFoldDB" id="T0R0Z7"/>
<dbReference type="Pfam" id="PF01412">
    <property type="entry name" value="ArfGap"/>
    <property type="match status" value="1"/>
</dbReference>
<dbReference type="CDD" id="cd08204">
    <property type="entry name" value="ArfGap"/>
    <property type="match status" value="1"/>
</dbReference>
<feature type="domain" description="UDENN" evidence="4">
    <location>
        <begin position="174"/>
        <end position="711"/>
    </location>
</feature>
<keyword evidence="6" id="KW-1185">Reference proteome</keyword>
<dbReference type="Pfam" id="PF03455">
    <property type="entry name" value="dDENN"/>
    <property type="match status" value="1"/>
</dbReference>
<feature type="region of interest" description="Disordered" evidence="2">
    <location>
        <begin position="1230"/>
        <end position="1254"/>
    </location>
</feature>
<evidence type="ECO:0000313" key="6">
    <source>
        <dbReference type="Proteomes" id="UP000030762"/>
    </source>
</evidence>
<proteinExistence type="predicted"/>
<dbReference type="SMART" id="SM00015">
    <property type="entry name" value="IQ"/>
    <property type="match status" value="5"/>
</dbReference>
<dbReference type="RefSeq" id="XP_008606424.1">
    <property type="nucleotide sequence ID" value="XM_008608202.1"/>
</dbReference>
<dbReference type="InterPro" id="IPR001164">
    <property type="entry name" value="ArfGAP_dom"/>
</dbReference>
<protein>
    <recommendedName>
        <fullName evidence="7">Arf-GAP domain-containing protein</fullName>
    </recommendedName>
</protein>
<reference evidence="5 6" key="1">
    <citation type="submission" date="2012-04" db="EMBL/GenBank/DDBJ databases">
        <title>The Genome Sequence of Saprolegnia declina VS20.</title>
        <authorList>
            <consortium name="The Broad Institute Genome Sequencing Platform"/>
            <person name="Russ C."/>
            <person name="Nusbaum C."/>
            <person name="Tyler B."/>
            <person name="van West P."/>
            <person name="Dieguez-Uribeondo J."/>
            <person name="de Bruijn I."/>
            <person name="Tripathy S."/>
            <person name="Jiang R."/>
            <person name="Young S.K."/>
            <person name="Zeng Q."/>
            <person name="Gargeya S."/>
            <person name="Fitzgerald M."/>
            <person name="Haas B."/>
            <person name="Abouelleil A."/>
            <person name="Alvarado L."/>
            <person name="Arachchi H.M."/>
            <person name="Berlin A."/>
            <person name="Chapman S.B."/>
            <person name="Goldberg J."/>
            <person name="Griggs A."/>
            <person name="Gujja S."/>
            <person name="Hansen M."/>
            <person name="Howarth C."/>
            <person name="Imamovic A."/>
            <person name="Larimer J."/>
            <person name="McCowen C."/>
            <person name="Montmayeur A."/>
            <person name="Murphy C."/>
            <person name="Neiman D."/>
            <person name="Pearson M."/>
            <person name="Priest M."/>
            <person name="Roberts A."/>
            <person name="Saif S."/>
            <person name="Shea T."/>
            <person name="Sisk P."/>
            <person name="Sykes S."/>
            <person name="Wortman J."/>
            <person name="Nusbaum C."/>
            <person name="Birren B."/>
        </authorList>
    </citation>
    <scope>NUCLEOTIDE SEQUENCE [LARGE SCALE GENOMIC DNA]</scope>
    <source>
        <strain evidence="5 6">VS20</strain>
    </source>
</reference>
<sequence length="1269" mass="141988">MSKNGQRVADLVRGSPENMACADCGVTLTTASDATWAALTFGAFVCLQCAGAHRQLGVNISRVKSVHMDSWTDDEVKRMLGNRAVNAVYEKHLRPDAKATTRRALQCNAMSRDDFVRLKYEARTFTTDAGRAFQGPTSEKTERRGATTSGSIVEVSKRFVNYFVVVGRGQAVLGKPLGENASPSDVQFVPTILDSFPDAHADAPLPSHISQFAFPEGLALSPTHITPTFFTFVLTNVSGAKLYACALKFVEELSPLEVLTLFAPPPGSEKSKAPVIPKWAQDLSSGSASTTSVYCPKCLLLISHHPLFSSYRLFLQQIYRLSLSTAPMPIERYIANFVSEVPMPPRGRIQVQLTLPERTIYIARPPKNQLPLADFSLRSLFQVLDMNNVLTVVACLLLEQKVALCSKHLALLTPIAETLLTLLFPLAWQGAYIPVLPSSLLDVIDAPVPFLVGVHSKYLATASRSTDVFFIDLDHNRIIPPRNEDGIETVLPKMPERAATKLKVKLQNCANVFDPFAPEIAKADWAFGGDEYLEPITDFASSGMTLPMPSAPSDVVASRKGSLGDKRTLSAVSAASLTASSSLSQYSSLHFSSFKLLSHTSSSASMLERDRSLSSSGADGLVLPPTPSPGAGFVPDQVRQSFLRFFISMLKRYASYLNNDSSKTNTAPIFDAAGFLRDNSDAASRPFLSVMIESQMFQRFCEDRLFNPTLPEVVFFDQAINQKLNRSLSLGKKKHDVSFLEDKTDVIRETFVAPSPSTLGLPDNGAVYHYKAFPRLKKHLFGTIRKPRELYAAREQQRFVAPVDVHQQIYRLSTCVKDTAATWDATRRLVTRLQAFYRSYRQRSAYLRMRRAVLCIQRHLAARLKRQQLQASYRRLRAAITCLQGRFRMVAQRAAYQRQRQALLRLQAFGKQVVYTRRLQRLRHGILRLQARFRGQQQARVFGRIRADVVRLQSVFRGVLTRMASLQWRQELLSTYRDTIFELWQKACVPLLYRSKFWIIYDKPDFLSLGVHLEEMGRLHAILTAIDGHERLHPTVVPTGPVAKTLKTLWTPVLRVHRRAARARRQHLLKSSHSSFDIAFVRLEEEMLELYEQLKYHTTDALLHAFYADFDICSTSKLKKRSLVQLLWTSRTTATHSANVVLTIGSGGAVRAPGGINAIETKRHSRICTDLAYTVNAAMASLQKTTPLRTVKAPRVAQDLTRAMAYQNHLLEIQLAECQRELLRCQQRLEAGRSDESRPEEPSPEAVDDHKTKTSSCYFGAVSNNAQSI</sequence>
<dbReference type="EMBL" id="JH767137">
    <property type="protein sequence ID" value="EQC39950.1"/>
    <property type="molecule type" value="Genomic_DNA"/>
</dbReference>
<dbReference type="Pfam" id="PF02141">
    <property type="entry name" value="DENN"/>
    <property type="match status" value="1"/>
</dbReference>
<dbReference type="InterPro" id="IPR043153">
    <property type="entry name" value="DENN_C"/>
</dbReference>
<dbReference type="SMART" id="SM00800">
    <property type="entry name" value="uDENN"/>
    <property type="match status" value="1"/>
</dbReference>
<evidence type="ECO:0000259" key="4">
    <source>
        <dbReference type="PROSITE" id="PS50211"/>
    </source>
</evidence>
<dbReference type="PROSITE" id="PS50115">
    <property type="entry name" value="ARFGAP"/>
    <property type="match status" value="1"/>
</dbReference>
<dbReference type="GO" id="GO:0005096">
    <property type="term" value="F:GTPase activator activity"/>
    <property type="evidence" value="ECO:0007669"/>
    <property type="project" value="InterPro"/>
</dbReference>
<dbReference type="VEuPathDB" id="FungiDB:SDRG_02606"/>
<dbReference type="InterPro" id="IPR005113">
    <property type="entry name" value="uDENN_dom"/>
</dbReference>
<dbReference type="OrthoDB" id="6019893at2759"/>